<feature type="domain" description="Cation efflux protein cytoplasmic" evidence="9">
    <location>
        <begin position="213"/>
        <end position="290"/>
    </location>
</feature>
<dbReference type="Gene3D" id="3.30.70.1350">
    <property type="entry name" value="Cation efflux protein, cytoplasmic domain"/>
    <property type="match status" value="1"/>
</dbReference>
<dbReference type="InterPro" id="IPR036837">
    <property type="entry name" value="Cation_efflux_CTD_sf"/>
</dbReference>
<dbReference type="InterPro" id="IPR027469">
    <property type="entry name" value="Cation_efflux_TMD_sf"/>
</dbReference>
<dbReference type="Proteomes" id="UP000198847">
    <property type="component" value="Unassembled WGS sequence"/>
</dbReference>
<evidence type="ECO:0000313" key="11">
    <source>
        <dbReference type="Proteomes" id="UP000198847"/>
    </source>
</evidence>
<dbReference type="GO" id="GO:0015086">
    <property type="term" value="F:cadmium ion transmembrane transporter activity"/>
    <property type="evidence" value="ECO:0007669"/>
    <property type="project" value="TreeGrafter"/>
</dbReference>
<evidence type="ECO:0000259" key="8">
    <source>
        <dbReference type="Pfam" id="PF01545"/>
    </source>
</evidence>
<dbReference type="RefSeq" id="WP_245732558.1">
    <property type="nucleotide sequence ID" value="NZ_FODY01000025.1"/>
</dbReference>
<dbReference type="InterPro" id="IPR027470">
    <property type="entry name" value="Cation_efflux_CTD"/>
</dbReference>
<evidence type="ECO:0000256" key="3">
    <source>
        <dbReference type="ARBA" id="ARBA00022448"/>
    </source>
</evidence>
<dbReference type="FunFam" id="1.20.1510.10:FF:000006">
    <property type="entry name" value="Divalent cation efflux transporter"/>
    <property type="match status" value="1"/>
</dbReference>
<keyword evidence="3" id="KW-0813">Transport</keyword>
<dbReference type="NCBIfam" id="TIGR01297">
    <property type="entry name" value="CDF"/>
    <property type="match status" value="1"/>
</dbReference>
<evidence type="ECO:0000256" key="5">
    <source>
        <dbReference type="ARBA" id="ARBA00022989"/>
    </source>
</evidence>
<dbReference type="GO" id="GO:0015341">
    <property type="term" value="F:zinc efflux antiporter activity"/>
    <property type="evidence" value="ECO:0007669"/>
    <property type="project" value="TreeGrafter"/>
</dbReference>
<dbReference type="STRING" id="112903.SAMN04490178_12527"/>
<dbReference type="AlphaFoldDB" id="A0A1H8XK64"/>
<dbReference type="InterPro" id="IPR050291">
    <property type="entry name" value="CDF_Transporter"/>
</dbReference>
<dbReference type="InterPro" id="IPR002524">
    <property type="entry name" value="Cation_efflux"/>
</dbReference>
<organism evidence="10 11">
    <name type="scientific">Propionispora vibrioides</name>
    <dbReference type="NCBI Taxonomy" id="112903"/>
    <lineage>
        <taxon>Bacteria</taxon>
        <taxon>Bacillati</taxon>
        <taxon>Bacillota</taxon>
        <taxon>Negativicutes</taxon>
        <taxon>Selenomonadales</taxon>
        <taxon>Sporomusaceae</taxon>
        <taxon>Propionispora</taxon>
    </lineage>
</organism>
<comment type="similarity">
    <text evidence="2">Belongs to the cation diffusion facilitator (CDF) transporter (TC 2.A.4) family.</text>
</comment>
<name>A0A1H8XK64_9FIRM</name>
<dbReference type="SUPFAM" id="SSF160240">
    <property type="entry name" value="Cation efflux protein cytoplasmic domain-like"/>
    <property type="match status" value="1"/>
</dbReference>
<gene>
    <name evidence="10" type="ORF">SAMN04490178_12527</name>
</gene>
<keyword evidence="11" id="KW-1185">Reference proteome</keyword>
<dbReference type="PANTHER" id="PTHR43840:SF15">
    <property type="entry name" value="MITOCHONDRIAL METAL TRANSPORTER 1-RELATED"/>
    <property type="match status" value="1"/>
</dbReference>
<feature type="transmembrane region" description="Helical" evidence="7">
    <location>
        <begin position="15"/>
        <end position="35"/>
    </location>
</feature>
<evidence type="ECO:0000256" key="6">
    <source>
        <dbReference type="ARBA" id="ARBA00023136"/>
    </source>
</evidence>
<protein>
    <submittedName>
        <fullName evidence="10">Cation diffusion facilitator family transporter</fullName>
    </submittedName>
</protein>
<dbReference type="GO" id="GO:0006882">
    <property type="term" value="P:intracellular zinc ion homeostasis"/>
    <property type="evidence" value="ECO:0007669"/>
    <property type="project" value="TreeGrafter"/>
</dbReference>
<proteinExistence type="inferred from homology"/>
<feature type="domain" description="Cation efflux protein transmembrane" evidence="8">
    <location>
        <begin position="16"/>
        <end position="208"/>
    </location>
</feature>
<keyword evidence="6 7" id="KW-0472">Membrane</keyword>
<dbReference type="Gene3D" id="1.20.1510.10">
    <property type="entry name" value="Cation efflux protein transmembrane domain"/>
    <property type="match status" value="1"/>
</dbReference>
<comment type="subcellular location">
    <subcellularLocation>
        <location evidence="1">Membrane</location>
        <topology evidence="1">Multi-pass membrane protein</topology>
    </subcellularLocation>
</comment>
<evidence type="ECO:0000256" key="4">
    <source>
        <dbReference type="ARBA" id="ARBA00022692"/>
    </source>
</evidence>
<accession>A0A1H8XK64</accession>
<dbReference type="Pfam" id="PF01545">
    <property type="entry name" value="Cation_efflux"/>
    <property type="match status" value="1"/>
</dbReference>
<feature type="transmembrane region" description="Helical" evidence="7">
    <location>
        <begin position="154"/>
        <end position="173"/>
    </location>
</feature>
<dbReference type="InterPro" id="IPR058533">
    <property type="entry name" value="Cation_efflux_TM"/>
</dbReference>
<dbReference type="PANTHER" id="PTHR43840">
    <property type="entry name" value="MITOCHONDRIAL METAL TRANSPORTER 1-RELATED"/>
    <property type="match status" value="1"/>
</dbReference>
<keyword evidence="5 7" id="KW-1133">Transmembrane helix</keyword>
<dbReference type="GO" id="GO:0005886">
    <property type="term" value="C:plasma membrane"/>
    <property type="evidence" value="ECO:0007669"/>
    <property type="project" value="TreeGrafter"/>
</dbReference>
<reference evidence="10 11" key="1">
    <citation type="submission" date="2016-10" db="EMBL/GenBank/DDBJ databases">
        <authorList>
            <person name="de Groot N.N."/>
        </authorList>
    </citation>
    <scope>NUCLEOTIDE SEQUENCE [LARGE SCALE GENOMIC DNA]</scope>
    <source>
        <strain evidence="10 11">DSM 13305</strain>
    </source>
</reference>
<dbReference type="SUPFAM" id="SSF161111">
    <property type="entry name" value="Cation efflux protein transmembrane domain-like"/>
    <property type="match status" value="1"/>
</dbReference>
<evidence type="ECO:0000256" key="1">
    <source>
        <dbReference type="ARBA" id="ARBA00004141"/>
    </source>
</evidence>
<evidence type="ECO:0000256" key="2">
    <source>
        <dbReference type="ARBA" id="ARBA00008114"/>
    </source>
</evidence>
<dbReference type="Pfam" id="PF16916">
    <property type="entry name" value="ZT_dimer"/>
    <property type="match status" value="1"/>
</dbReference>
<evidence type="ECO:0000256" key="7">
    <source>
        <dbReference type="SAM" id="Phobius"/>
    </source>
</evidence>
<feature type="transmembrane region" description="Helical" evidence="7">
    <location>
        <begin position="116"/>
        <end position="133"/>
    </location>
</feature>
<feature type="transmembrane region" description="Helical" evidence="7">
    <location>
        <begin position="83"/>
        <end position="104"/>
    </location>
</feature>
<dbReference type="GO" id="GO:0015093">
    <property type="term" value="F:ferrous iron transmembrane transporter activity"/>
    <property type="evidence" value="ECO:0007669"/>
    <property type="project" value="TreeGrafter"/>
</dbReference>
<evidence type="ECO:0000313" key="10">
    <source>
        <dbReference type="EMBL" id="SEP40330.1"/>
    </source>
</evidence>
<evidence type="ECO:0000259" key="9">
    <source>
        <dbReference type="Pfam" id="PF16916"/>
    </source>
</evidence>
<sequence>MQESHPEGNLKKRTALLSILSNSLLVVLKLAVGLITGTVSIISEAAHSAVDLIASLVAYVAVRKSDQPPDKNHAYGHGKFENLSGAVEALLIIGAALWIVYEAVDKFYSHNKPEHLEYGILLMVISIALNYGVSSRLLAVAHQTESQALEADALHLRADIWTSVGVLIGLVLIKVTGLSWLDPLIALSVAGIVFKAGYDMTKKSVHELTDIALPPEEEAIISEIVNRHVEVISFHRLRTRRSGSYRLIDMHLILYKEMHLDKAHAVCDQLEREIEERLGLCDVVIHIEPCDYHDGFGSCPLPPADEENGH</sequence>
<keyword evidence="4 7" id="KW-0812">Transmembrane</keyword>
<dbReference type="EMBL" id="FODY01000025">
    <property type="protein sequence ID" value="SEP40330.1"/>
    <property type="molecule type" value="Genomic_DNA"/>
</dbReference>